<dbReference type="GO" id="GO:0000963">
    <property type="term" value="P:mitochondrial RNA processing"/>
    <property type="evidence" value="ECO:0007669"/>
    <property type="project" value="TreeGrafter"/>
</dbReference>
<reference evidence="2 3" key="1">
    <citation type="submission" date="2023-10" db="EMBL/GenBank/DDBJ databases">
        <title>Chromosome-scale genome assembly provides insights into flower coloration mechanisms of Canna indica.</title>
        <authorList>
            <person name="Li C."/>
        </authorList>
    </citation>
    <scope>NUCLEOTIDE SEQUENCE [LARGE SCALE GENOMIC DNA]</scope>
    <source>
        <tissue evidence="2">Flower</tissue>
    </source>
</reference>
<dbReference type="GO" id="GO:0044528">
    <property type="term" value="P:regulation of mitochondrial mRNA stability"/>
    <property type="evidence" value="ECO:0007669"/>
    <property type="project" value="TreeGrafter"/>
</dbReference>
<evidence type="ECO:0000313" key="3">
    <source>
        <dbReference type="Proteomes" id="UP001327560"/>
    </source>
</evidence>
<dbReference type="AlphaFoldDB" id="A0AAQ3QIW6"/>
<keyword evidence="3" id="KW-1185">Reference proteome</keyword>
<protein>
    <recommendedName>
        <fullName evidence="1">RAP domain-containing protein</fullName>
    </recommendedName>
</protein>
<dbReference type="Gene3D" id="3.40.960.10">
    <property type="entry name" value="VSR Endonuclease"/>
    <property type="match status" value="1"/>
</dbReference>
<sequence length="679" mass="76346">METHCCTLLPRRSLPSLHYPVKSAQTSPTTRTLLQFHPFKLKAAPFNRKLCSCTLGRDLVDKRGADEQKELNSQWELEFLGEVPSAQPEIPRKKQPEKSRLLEDTESMDWCVNARKVALRSIEARGLTSSIEKMVVSKKKNKKKKSKTSKTMKVSKKKDSVLEDLGDDDIDDVDGVSEEIDLDELNIENGTDELRKRIGGFADGMFEEKRLKAKEEFIERLSQFSGPSDRKKEITLNRAIVEAQTADEVLEVAAEAISLVAKGLSPSPLTPLNIATALHRIAKNMEKVSMTRTQRLSFARQREMSMLVGIAMTVLPECSPQGVSNIAWALSKVGGELLYLSEMDRVAEVALVKVGEFNSQNVANIAGAFASMQHSAPDLFLGLAKRASETVHTFREQELAQLLWAFASLNERADPFLDSVDNFFKDAGSVRCFTLEKSSPLETSDAPEKHEIGENIESSAIDGSSSSHTLCFNRDQLGNIAWSYAVLGEMGRPFFSYVWTTLSKFEEERISEQYREDIMFASQVHLANQCLKLQYPHLGLSLRNDLEEKITRAGKTKRFNQKKTSSFQKEVARLLVSTGLDWVKEYMVDGYTLDAVLVDKKLAFEIDGPTHFSRNLGTPLGHTILKRRYIAAAGWKLISLSLQEWEELQGAYEQLEYLRKILGIGDIDDALEEKTEFVK</sequence>
<dbReference type="GO" id="GO:1901259">
    <property type="term" value="P:chloroplast rRNA processing"/>
    <property type="evidence" value="ECO:0007669"/>
    <property type="project" value="TreeGrafter"/>
</dbReference>
<dbReference type="GO" id="GO:0005759">
    <property type="term" value="C:mitochondrial matrix"/>
    <property type="evidence" value="ECO:0007669"/>
    <property type="project" value="TreeGrafter"/>
</dbReference>
<dbReference type="InterPro" id="IPR013584">
    <property type="entry name" value="RAP"/>
</dbReference>
<feature type="domain" description="RAP" evidence="1">
    <location>
        <begin position="602"/>
        <end position="660"/>
    </location>
</feature>
<dbReference type="GO" id="GO:0003723">
    <property type="term" value="F:RNA binding"/>
    <property type="evidence" value="ECO:0007669"/>
    <property type="project" value="TreeGrafter"/>
</dbReference>
<dbReference type="SMART" id="SM00952">
    <property type="entry name" value="RAP"/>
    <property type="match status" value="1"/>
</dbReference>
<dbReference type="EMBL" id="CP136896">
    <property type="protein sequence ID" value="WOL14331.1"/>
    <property type="molecule type" value="Genomic_DNA"/>
</dbReference>
<dbReference type="PANTHER" id="PTHR21228">
    <property type="entry name" value="FAST LEU-RICH DOMAIN-CONTAINING"/>
    <property type="match status" value="1"/>
</dbReference>
<evidence type="ECO:0000313" key="2">
    <source>
        <dbReference type="EMBL" id="WOL14331.1"/>
    </source>
</evidence>
<dbReference type="Proteomes" id="UP001327560">
    <property type="component" value="Chromosome 7"/>
</dbReference>
<name>A0AAQ3QIW6_9LILI</name>
<dbReference type="PANTHER" id="PTHR21228:SF40">
    <property type="entry name" value="LD45607P"/>
    <property type="match status" value="1"/>
</dbReference>
<organism evidence="2 3">
    <name type="scientific">Canna indica</name>
    <name type="common">Indian-shot</name>
    <dbReference type="NCBI Taxonomy" id="4628"/>
    <lineage>
        <taxon>Eukaryota</taxon>
        <taxon>Viridiplantae</taxon>
        <taxon>Streptophyta</taxon>
        <taxon>Embryophyta</taxon>
        <taxon>Tracheophyta</taxon>
        <taxon>Spermatophyta</taxon>
        <taxon>Magnoliopsida</taxon>
        <taxon>Liliopsida</taxon>
        <taxon>Zingiberales</taxon>
        <taxon>Cannaceae</taxon>
        <taxon>Canna</taxon>
    </lineage>
</organism>
<dbReference type="GO" id="GO:0035770">
    <property type="term" value="C:ribonucleoprotein granule"/>
    <property type="evidence" value="ECO:0007669"/>
    <property type="project" value="TreeGrafter"/>
</dbReference>
<dbReference type="InterPro" id="IPR050870">
    <property type="entry name" value="FAST_kinase"/>
</dbReference>
<proteinExistence type="predicted"/>
<dbReference type="Pfam" id="PF08373">
    <property type="entry name" value="RAP"/>
    <property type="match status" value="1"/>
</dbReference>
<dbReference type="PROSITE" id="PS51286">
    <property type="entry name" value="RAP"/>
    <property type="match status" value="1"/>
</dbReference>
<accession>A0AAQ3QIW6</accession>
<dbReference type="GO" id="GO:0009507">
    <property type="term" value="C:chloroplast"/>
    <property type="evidence" value="ECO:0007669"/>
    <property type="project" value="TreeGrafter"/>
</dbReference>
<gene>
    <name evidence="2" type="ORF">Cni_G23111</name>
</gene>
<evidence type="ECO:0000259" key="1">
    <source>
        <dbReference type="PROSITE" id="PS51286"/>
    </source>
</evidence>